<evidence type="ECO:0000313" key="1">
    <source>
        <dbReference type="EMBL" id="EER62046.1"/>
    </source>
</evidence>
<keyword evidence="2" id="KW-1185">Reference proteome</keyword>
<sequence length="96" mass="11059">MAFGTRFWAAVNPQDLLNGLLIDRSIVSISYEDRYMVTPLSCALWVETISVLKARFEPLDRWANPEIMVSSIYIEDSRSVRHRDKRTSDWPAAVRG</sequence>
<comment type="caution">
    <text evidence="1">The sequence shown here is derived from an EMBL/GenBank/DDBJ whole genome shotgun (WGS) entry which is preliminary data.</text>
</comment>
<dbReference type="EMBL" id="ACQT01000004">
    <property type="protein sequence ID" value="EER62046.1"/>
    <property type="molecule type" value="Genomic_DNA"/>
</dbReference>
<dbReference type="Proteomes" id="UP000003856">
    <property type="component" value="Unassembled WGS sequence"/>
</dbReference>
<proteinExistence type="predicted"/>
<accession>C5T093</accession>
<evidence type="ECO:0000313" key="2">
    <source>
        <dbReference type="Proteomes" id="UP000003856"/>
    </source>
</evidence>
<name>C5T093_ACIDE</name>
<dbReference type="AlphaFoldDB" id="C5T093"/>
<protein>
    <submittedName>
        <fullName evidence="1">Uncharacterized protein</fullName>
    </submittedName>
</protein>
<organism evidence="1 2">
    <name type="scientific">Acidovorax delafieldii 2AN</name>
    <dbReference type="NCBI Taxonomy" id="573060"/>
    <lineage>
        <taxon>Bacteria</taxon>
        <taxon>Pseudomonadati</taxon>
        <taxon>Pseudomonadota</taxon>
        <taxon>Betaproteobacteria</taxon>
        <taxon>Burkholderiales</taxon>
        <taxon>Comamonadaceae</taxon>
        <taxon>Acidovorax</taxon>
    </lineage>
</organism>
<dbReference type="PATRIC" id="fig|573060.9.peg.4832"/>
<gene>
    <name evidence="1" type="ORF">AcdelDRAFT_0323</name>
</gene>
<reference evidence="1 2" key="1">
    <citation type="submission" date="2009-05" db="EMBL/GenBank/DDBJ databases">
        <title>The draft genome of Acidovorax delafieldii 2AN.</title>
        <authorList>
            <consortium name="US DOE Joint Genome Institute (JGI-PGF)"/>
            <person name="Lucas S."/>
            <person name="Copeland A."/>
            <person name="Lapidus A."/>
            <person name="Glavina del Rio T."/>
            <person name="Tice H."/>
            <person name="Bruce D."/>
            <person name="Goodwin L."/>
            <person name="Pitluck S."/>
            <person name="Larimer F."/>
            <person name="Land M.L."/>
            <person name="Hauser L."/>
            <person name="Shelobolina E.S."/>
            <person name="Picardal F."/>
            <person name="Roden E."/>
            <person name="Emerson D."/>
        </authorList>
    </citation>
    <scope>NUCLEOTIDE SEQUENCE [LARGE SCALE GENOMIC DNA]</scope>
    <source>
        <strain evidence="1 2">2AN</strain>
    </source>
</reference>